<feature type="transmembrane region" description="Helical" evidence="2">
    <location>
        <begin position="286"/>
        <end position="305"/>
    </location>
</feature>
<name>A0A844TDD7_9BRAD</name>
<keyword evidence="2" id="KW-0812">Transmembrane</keyword>
<comment type="caution">
    <text evidence="3">The sequence shown here is derived from an EMBL/GenBank/DDBJ whole genome shotgun (WGS) entry which is preliminary data.</text>
</comment>
<keyword evidence="2" id="KW-1133">Transmembrane helix</keyword>
<organism evidence="3 4">
    <name type="scientific">Bradyrhizobium cajani</name>
    <dbReference type="NCBI Taxonomy" id="1928661"/>
    <lineage>
        <taxon>Bacteria</taxon>
        <taxon>Pseudomonadati</taxon>
        <taxon>Pseudomonadota</taxon>
        <taxon>Alphaproteobacteria</taxon>
        <taxon>Hyphomicrobiales</taxon>
        <taxon>Nitrobacteraceae</taxon>
        <taxon>Bradyrhizobium</taxon>
    </lineage>
</organism>
<dbReference type="RefSeq" id="WP_157332747.1">
    <property type="nucleotide sequence ID" value="NZ_JANADL010000072.1"/>
</dbReference>
<protein>
    <submittedName>
        <fullName evidence="3">Uncharacterized protein</fullName>
    </submittedName>
</protein>
<keyword evidence="2" id="KW-0472">Membrane</keyword>
<feature type="transmembrane region" description="Helical" evidence="2">
    <location>
        <begin position="262"/>
        <end position="279"/>
    </location>
</feature>
<feature type="transmembrane region" description="Helical" evidence="2">
    <location>
        <begin position="106"/>
        <end position="127"/>
    </location>
</feature>
<feature type="transmembrane region" description="Helical" evidence="2">
    <location>
        <begin position="396"/>
        <end position="417"/>
    </location>
</feature>
<keyword evidence="4" id="KW-1185">Reference proteome</keyword>
<feature type="region of interest" description="Disordered" evidence="1">
    <location>
        <begin position="592"/>
        <end position="612"/>
    </location>
</feature>
<reference evidence="3 4" key="1">
    <citation type="submission" date="2019-12" db="EMBL/GenBank/DDBJ databases">
        <title>Draft genome sequences Bradyrhizobium cajani AMBPC1010, Bradyrhizobium pachyrhizi AMBPC1040 and Bradyrhizobium yuanmingense ALSPC3051, three plant growth promoting strains isolated from nodules of Cajanus cajan L. in Dominican Republic.</title>
        <authorList>
            <person name="Flores-Felix J.D."/>
            <person name="Araujo J."/>
            <person name="Diaz-Alcantara C."/>
            <person name="Gonzalez-Andres F."/>
            <person name="Velazquez E."/>
        </authorList>
    </citation>
    <scope>NUCLEOTIDE SEQUENCE [LARGE SCALE GENOMIC DNA]</scope>
    <source>
        <strain evidence="3 4">1010</strain>
    </source>
</reference>
<feature type="compositionally biased region" description="Basic and acidic residues" evidence="1">
    <location>
        <begin position="592"/>
        <end position="602"/>
    </location>
</feature>
<feature type="transmembrane region" description="Helical" evidence="2">
    <location>
        <begin position="72"/>
        <end position="94"/>
    </location>
</feature>
<evidence type="ECO:0000256" key="1">
    <source>
        <dbReference type="SAM" id="MobiDB-lite"/>
    </source>
</evidence>
<evidence type="ECO:0000313" key="3">
    <source>
        <dbReference type="EMBL" id="MVT76336.1"/>
    </source>
</evidence>
<sequence length="612" mass="65798">MLDHTLMALTAGTTAILFTRLLYYSSYGLDLKTEGFYLLSIANPFLYAINVSVSLFGFVYHWLYELVGGDIAVLRMANITLNMVLGWILSLLVIRRLWAVGWLESAVLSAGIASLILCHFSPSWGLWGRTPTHYSLTSQSILMVMIGLLLADWPGRIHRGVGSILVGVGGWCCFMARPPTAAAIAAVVILRFAVCRRRSPLLMLGAALVALTLLSGTAYMIDGGITGFVTRIVNSSAMEILRADGHELSLMFRIDRLPTSRAQFAIDVLAAIALLLSVLMRRHRLLLSLSFAAMLIVTIAIALLGTDPVGIKPSTLFLVPAFTCIGATFYRQGSVLRTQTPTTIALALTFLVLPHLSALGSGLNYWLVGSMDALFWMLAVVAFLSPLAQRGRGVAMLLSLTVFAQLLTALVINAGILNPWSEVKDLRANTAVMPMPGGGKLVLSQSFHDYLTTAKALARAAGLKVGSPILYLTGLAPSLMYVLETRALGSPWLIGGYPGSNAVAVQALGLENCADLAKAWVLIEPGAPSHLDQPSIMASFGAGQADYVVAATFEPPIIEGTAYPNGPTQFLLKPVRPAVQAEQSCREARIKAANHNENEQDGAKIPPFWRAH</sequence>
<dbReference type="OrthoDB" id="5540997at2"/>
<dbReference type="AlphaFoldDB" id="A0A844TDD7"/>
<accession>A0A844TDD7</accession>
<feature type="transmembrane region" description="Helical" evidence="2">
    <location>
        <begin position="365"/>
        <end position="384"/>
    </location>
</feature>
<evidence type="ECO:0000256" key="2">
    <source>
        <dbReference type="SAM" id="Phobius"/>
    </source>
</evidence>
<evidence type="ECO:0000313" key="4">
    <source>
        <dbReference type="Proteomes" id="UP000449969"/>
    </source>
</evidence>
<feature type="transmembrane region" description="Helical" evidence="2">
    <location>
        <begin position="342"/>
        <end position="359"/>
    </location>
</feature>
<feature type="transmembrane region" description="Helical" evidence="2">
    <location>
        <begin position="36"/>
        <end position="60"/>
    </location>
</feature>
<feature type="transmembrane region" description="Helical" evidence="2">
    <location>
        <begin position="6"/>
        <end position="24"/>
    </location>
</feature>
<dbReference type="EMBL" id="WQNE01000024">
    <property type="protein sequence ID" value="MVT76336.1"/>
    <property type="molecule type" value="Genomic_DNA"/>
</dbReference>
<feature type="transmembrane region" description="Helical" evidence="2">
    <location>
        <begin position="311"/>
        <end position="330"/>
    </location>
</feature>
<dbReference type="Proteomes" id="UP000449969">
    <property type="component" value="Unassembled WGS sequence"/>
</dbReference>
<feature type="transmembrane region" description="Helical" evidence="2">
    <location>
        <begin position="201"/>
        <end position="221"/>
    </location>
</feature>
<proteinExistence type="predicted"/>
<gene>
    <name evidence="3" type="ORF">GPL20_25335</name>
</gene>